<dbReference type="AlphaFoldDB" id="A0AA95K158"/>
<dbReference type="Proteomes" id="UP001177527">
    <property type="component" value="Chromosome"/>
</dbReference>
<dbReference type="RefSeq" id="WP_280557472.1">
    <property type="nucleotide sequence ID" value="NZ_CP123488.1"/>
</dbReference>
<dbReference type="EMBL" id="CP123488">
    <property type="protein sequence ID" value="WGL56871.1"/>
    <property type="molecule type" value="Genomic_DNA"/>
</dbReference>
<name>A0AA95K158_KLUIN</name>
<feature type="region of interest" description="Disordered" evidence="1">
    <location>
        <begin position="58"/>
        <end position="92"/>
    </location>
</feature>
<evidence type="ECO:0000313" key="2">
    <source>
        <dbReference type="EMBL" id="WGL56871.1"/>
    </source>
</evidence>
<sequence>MQKQHISLLIFRANGAYVNCGIKWVTHSMLRAVNNMMLDMPAAIARKYYQDRLMRQIKRKKEKGKRKKTGKGWHTKKKYNLTRTLRKKTKNK</sequence>
<proteinExistence type="predicted"/>
<organism evidence="2 3">
    <name type="scientific">Kluyvera intermedia</name>
    <name type="common">Enterobacter intermedius</name>
    <dbReference type="NCBI Taxonomy" id="61648"/>
    <lineage>
        <taxon>Bacteria</taxon>
        <taxon>Pseudomonadati</taxon>
        <taxon>Pseudomonadota</taxon>
        <taxon>Gammaproteobacteria</taxon>
        <taxon>Enterobacterales</taxon>
        <taxon>Enterobacteriaceae</taxon>
        <taxon>Kluyvera</taxon>
    </lineage>
</organism>
<reference evidence="2" key="1">
    <citation type="submission" date="2023-04" db="EMBL/GenBank/DDBJ databases">
        <title>APH(3)-Id, a novel chromosomal aminoglycoside phosphotransferase, identified from an environmental isolate of Kluyvera intermedia DW18.</title>
        <authorList>
            <person name="Sha Y."/>
        </authorList>
    </citation>
    <scope>NUCLEOTIDE SEQUENCE</scope>
    <source>
        <strain evidence="2">DW18</strain>
    </source>
</reference>
<accession>A0AA95K158</accession>
<evidence type="ECO:0000313" key="3">
    <source>
        <dbReference type="Proteomes" id="UP001177527"/>
    </source>
</evidence>
<protein>
    <submittedName>
        <fullName evidence="2">Uncharacterized protein</fullName>
    </submittedName>
</protein>
<gene>
    <name evidence="2" type="ORF">QBD33_03420</name>
</gene>
<evidence type="ECO:0000256" key="1">
    <source>
        <dbReference type="SAM" id="MobiDB-lite"/>
    </source>
</evidence>